<organism evidence="2 3">
    <name type="scientific">Linnemannia hyalina</name>
    <dbReference type="NCBI Taxonomy" id="64524"/>
    <lineage>
        <taxon>Eukaryota</taxon>
        <taxon>Fungi</taxon>
        <taxon>Fungi incertae sedis</taxon>
        <taxon>Mucoromycota</taxon>
        <taxon>Mortierellomycotina</taxon>
        <taxon>Mortierellomycetes</taxon>
        <taxon>Mortierellales</taxon>
        <taxon>Mortierellaceae</taxon>
        <taxon>Linnemannia</taxon>
    </lineage>
</organism>
<protein>
    <submittedName>
        <fullName evidence="2">Uncharacterized protein</fullName>
    </submittedName>
</protein>
<comment type="caution">
    <text evidence="2">The sequence shown here is derived from an EMBL/GenBank/DDBJ whole genome shotgun (WGS) entry which is preliminary data.</text>
</comment>
<feature type="compositionally biased region" description="Acidic residues" evidence="1">
    <location>
        <begin position="389"/>
        <end position="407"/>
    </location>
</feature>
<feature type="region of interest" description="Disordered" evidence="1">
    <location>
        <begin position="376"/>
        <end position="407"/>
    </location>
</feature>
<dbReference type="AlphaFoldDB" id="A0A9P8BM94"/>
<accession>A0A9P8BM94</accession>
<evidence type="ECO:0000313" key="2">
    <source>
        <dbReference type="EMBL" id="KAG9060833.1"/>
    </source>
</evidence>
<dbReference type="EMBL" id="JAHRHY010000030">
    <property type="protein sequence ID" value="KAG9060833.1"/>
    <property type="molecule type" value="Genomic_DNA"/>
</dbReference>
<dbReference type="OrthoDB" id="10440500at2759"/>
<feature type="region of interest" description="Disordered" evidence="1">
    <location>
        <begin position="1"/>
        <end position="116"/>
    </location>
</feature>
<proteinExistence type="predicted"/>
<name>A0A9P8BM94_9FUNG</name>
<feature type="compositionally biased region" description="Low complexity" evidence="1">
    <location>
        <begin position="99"/>
        <end position="116"/>
    </location>
</feature>
<dbReference type="Proteomes" id="UP000707451">
    <property type="component" value="Unassembled WGS sequence"/>
</dbReference>
<evidence type="ECO:0000256" key="1">
    <source>
        <dbReference type="SAM" id="MobiDB-lite"/>
    </source>
</evidence>
<evidence type="ECO:0000313" key="3">
    <source>
        <dbReference type="Proteomes" id="UP000707451"/>
    </source>
</evidence>
<sequence>MSSSPSPSTSSRRSASPTARATTTSTSSSHGSSSSVTVVTVTSSSPSAATASSSTVNVESISSSSGSRSTVRTSTTSQDDTADNEGPSSSGTDTVDDGAPSSSTAPAPAASRPLRTAPLVPQPAYRFILHFRKGVRGNYKRKSVNSIPSTAEWAFESAHSFGVLLGLIRAYSVVHAPLVWPQDDLPDIIPSPSKGARLQAAVTLNEDNFLQIIDNSWRAWTRSGKHSGALQLIIYMTEPVALGASSSSSNNILHRSTAGRIAEVSRRLNEQEDADELGDMERAYHVHYLSKRAMPPPGNSFVLPNNNTSRQAHDLDNAARRVREKRRAEEVEGLEDDEFVPVRVKVDLEITVKMSRQDLAKALGLPSGFNLSSFNFFGQNHAGNQPPDAPEEDIPDRDHMTDDDDNE</sequence>
<keyword evidence="3" id="KW-1185">Reference proteome</keyword>
<feature type="compositionally biased region" description="Low complexity" evidence="1">
    <location>
        <begin position="1"/>
        <end position="77"/>
    </location>
</feature>
<gene>
    <name evidence="2" type="ORF">KI688_008861</name>
</gene>
<reference evidence="2" key="1">
    <citation type="submission" date="2021-06" db="EMBL/GenBank/DDBJ databases">
        <title>Genome Sequence of Mortierella hyaline Strain SCG-10, a Cold-Adapted, Nitrate-Reducing Fungus Isolated from Soil in Minnesota, USA.</title>
        <authorList>
            <person name="Aldossari N."/>
        </authorList>
    </citation>
    <scope>NUCLEOTIDE SEQUENCE</scope>
    <source>
        <strain evidence="2">SCG-10</strain>
    </source>
</reference>